<keyword evidence="3 5" id="KW-1133">Transmembrane helix</keyword>
<feature type="transmembrane region" description="Helical" evidence="5">
    <location>
        <begin position="99"/>
        <end position="123"/>
    </location>
</feature>
<evidence type="ECO:0000256" key="5">
    <source>
        <dbReference type="SAM" id="Phobius"/>
    </source>
</evidence>
<evidence type="ECO:0000256" key="3">
    <source>
        <dbReference type="ARBA" id="ARBA00022989"/>
    </source>
</evidence>
<dbReference type="Pfam" id="PF01988">
    <property type="entry name" value="VIT1"/>
    <property type="match status" value="1"/>
</dbReference>
<dbReference type="GO" id="GO:0005384">
    <property type="term" value="F:manganese ion transmembrane transporter activity"/>
    <property type="evidence" value="ECO:0007669"/>
    <property type="project" value="InterPro"/>
</dbReference>
<evidence type="ECO:0000256" key="2">
    <source>
        <dbReference type="ARBA" id="ARBA00022692"/>
    </source>
</evidence>
<dbReference type="GO" id="GO:0030026">
    <property type="term" value="P:intracellular manganese ion homeostasis"/>
    <property type="evidence" value="ECO:0007669"/>
    <property type="project" value="InterPro"/>
</dbReference>
<keyword evidence="2 5" id="KW-0812">Transmembrane</keyword>
<keyword evidence="4 5" id="KW-0472">Membrane</keyword>
<dbReference type="AlphaFoldDB" id="A0A0F9HJY2"/>
<comment type="subcellular location">
    <subcellularLocation>
        <location evidence="1">Endomembrane system</location>
        <topology evidence="1">Multi-pass membrane protein</topology>
    </subcellularLocation>
</comment>
<protein>
    <recommendedName>
        <fullName evidence="7">VIT family protein</fullName>
    </recommendedName>
</protein>
<name>A0A0F9HJY2_9ZZZZ</name>
<feature type="transmembrane region" description="Helical" evidence="5">
    <location>
        <begin position="266"/>
        <end position="286"/>
    </location>
</feature>
<accession>A0A0F9HJY2</accession>
<reference evidence="6" key="1">
    <citation type="journal article" date="2015" name="Nature">
        <title>Complex archaea that bridge the gap between prokaryotes and eukaryotes.</title>
        <authorList>
            <person name="Spang A."/>
            <person name="Saw J.H."/>
            <person name="Jorgensen S.L."/>
            <person name="Zaremba-Niedzwiedzka K."/>
            <person name="Martijn J."/>
            <person name="Lind A.E."/>
            <person name="van Eijk R."/>
            <person name="Schleper C."/>
            <person name="Guy L."/>
            <person name="Ettema T.J."/>
        </authorList>
    </citation>
    <scope>NUCLEOTIDE SEQUENCE</scope>
</reference>
<dbReference type="PANTHER" id="PTHR31851">
    <property type="entry name" value="FE(2+)/MN(2+) TRANSPORTER PCL1"/>
    <property type="match status" value="1"/>
</dbReference>
<comment type="caution">
    <text evidence="6">The sequence shown here is derived from an EMBL/GenBank/DDBJ whole genome shotgun (WGS) entry which is preliminary data.</text>
</comment>
<evidence type="ECO:0000256" key="1">
    <source>
        <dbReference type="ARBA" id="ARBA00004127"/>
    </source>
</evidence>
<feature type="transmembrane region" description="Helical" evidence="5">
    <location>
        <begin position="204"/>
        <end position="225"/>
    </location>
</feature>
<feature type="transmembrane region" description="Helical" evidence="5">
    <location>
        <begin position="231"/>
        <end position="254"/>
    </location>
</feature>
<sequence>MRRMTFGVFLIVAAMAVTGAAQDEAAQAIAPDEREHSRTLGRLQRPEVQPVEAIAARETWHRTGGGGTLRASIFGVSDGLVSNTALIMGFAGAQAQGQFVLLAGVAGLLAGAFSMAAGEYVSVRAQRALFERLIELERAELETAPEEEEEELALIYQAKGLPQDEAKALAARLMEDPVVALDTHVREELGLDPSQLGAPWAASIWSFLAFAAGALVPVVPFFFGADASAPFVVAAAALSAVALFAVGASLSLFTGRNALLSGVRQLGLGAAAAALTFGIGSIIGVSTDV</sequence>
<organism evidence="6">
    <name type="scientific">marine sediment metagenome</name>
    <dbReference type="NCBI Taxonomy" id="412755"/>
    <lineage>
        <taxon>unclassified sequences</taxon>
        <taxon>metagenomes</taxon>
        <taxon>ecological metagenomes</taxon>
    </lineage>
</organism>
<evidence type="ECO:0008006" key="7">
    <source>
        <dbReference type="Google" id="ProtNLM"/>
    </source>
</evidence>
<gene>
    <name evidence="6" type="ORF">LCGC14_2054770</name>
</gene>
<evidence type="ECO:0000256" key="4">
    <source>
        <dbReference type="ARBA" id="ARBA00023136"/>
    </source>
</evidence>
<evidence type="ECO:0000313" key="6">
    <source>
        <dbReference type="EMBL" id="KKL75452.1"/>
    </source>
</evidence>
<dbReference type="EMBL" id="LAZR01024348">
    <property type="protein sequence ID" value="KKL75452.1"/>
    <property type="molecule type" value="Genomic_DNA"/>
</dbReference>
<dbReference type="GO" id="GO:0012505">
    <property type="term" value="C:endomembrane system"/>
    <property type="evidence" value="ECO:0007669"/>
    <property type="project" value="UniProtKB-SubCell"/>
</dbReference>
<dbReference type="InterPro" id="IPR008217">
    <property type="entry name" value="Ccc1_fam"/>
</dbReference>
<proteinExistence type="predicted"/>